<protein>
    <submittedName>
        <fullName evidence="6">ABC transporter, ATP-binding protein</fullName>
    </submittedName>
</protein>
<evidence type="ECO:0000256" key="4">
    <source>
        <dbReference type="ARBA" id="ARBA00022840"/>
    </source>
</evidence>
<dbReference type="GO" id="GO:0005524">
    <property type="term" value="F:ATP binding"/>
    <property type="evidence" value="ECO:0007669"/>
    <property type="project" value="UniProtKB-KW"/>
</dbReference>
<dbReference type="SMART" id="SM00382">
    <property type="entry name" value="AAA"/>
    <property type="match status" value="1"/>
</dbReference>
<dbReference type="OrthoDB" id="9809205at2"/>
<dbReference type="InterPro" id="IPR003593">
    <property type="entry name" value="AAA+_ATPase"/>
</dbReference>
<evidence type="ECO:0000256" key="2">
    <source>
        <dbReference type="ARBA" id="ARBA00022448"/>
    </source>
</evidence>
<evidence type="ECO:0000256" key="1">
    <source>
        <dbReference type="ARBA" id="ARBA00005417"/>
    </source>
</evidence>
<gene>
    <name evidence="6" type="ORF">HMPREF0357_10228</name>
</gene>
<name>E7FTU4_ERYRH</name>
<dbReference type="GeneID" id="41396236"/>
<dbReference type="RefSeq" id="WP_003773332.1">
    <property type="nucleotide sequence ID" value="NZ_ACLK02000001.1"/>
</dbReference>
<comment type="similarity">
    <text evidence="1">Belongs to the ABC transporter superfamily.</text>
</comment>
<dbReference type="GO" id="GO:0016887">
    <property type="term" value="F:ATP hydrolysis activity"/>
    <property type="evidence" value="ECO:0007669"/>
    <property type="project" value="InterPro"/>
</dbReference>
<dbReference type="PANTHER" id="PTHR42711">
    <property type="entry name" value="ABC TRANSPORTER ATP-BINDING PROTEIN"/>
    <property type="match status" value="1"/>
</dbReference>
<dbReference type="Gene3D" id="3.40.50.300">
    <property type="entry name" value="P-loop containing nucleotide triphosphate hydrolases"/>
    <property type="match status" value="1"/>
</dbReference>
<dbReference type="PROSITE" id="PS50893">
    <property type="entry name" value="ABC_TRANSPORTER_2"/>
    <property type="match status" value="1"/>
</dbReference>
<keyword evidence="4 6" id="KW-0067">ATP-binding</keyword>
<dbReference type="InterPro" id="IPR003439">
    <property type="entry name" value="ABC_transporter-like_ATP-bd"/>
</dbReference>
<dbReference type="AlphaFoldDB" id="E7FTU4"/>
<dbReference type="EMBL" id="ACLK02000001">
    <property type="protein sequence ID" value="EFY09433.1"/>
    <property type="molecule type" value="Genomic_DNA"/>
</dbReference>
<dbReference type="Proteomes" id="UP000003028">
    <property type="component" value="Unassembled WGS sequence"/>
</dbReference>
<dbReference type="Pfam" id="PF00005">
    <property type="entry name" value="ABC_tran"/>
    <property type="match status" value="1"/>
</dbReference>
<dbReference type="PANTHER" id="PTHR42711:SF5">
    <property type="entry name" value="ABC TRANSPORTER ATP-BINDING PROTEIN NATA"/>
    <property type="match status" value="1"/>
</dbReference>
<keyword evidence="2" id="KW-0813">Transport</keyword>
<dbReference type="InterPro" id="IPR050763">
    <property type="entry name" value="ABC_transporter_ATP-binding"/>
</dbReference>
<accession>E7FTU4</accession>
<evidence type="ECO:0000256" key="3">
    <source>
        <dbReference type="ARBA" id="ARBA00022741"/>
    </source>
</evidence>
<comment type="caution">
    <text evidence="6">The sequence shown here is derived from an EMBL/GenBank/DDBJ whole genome shotgun (WGS) entry which is preliminary data.</text>
</comment>
<evidence type="ECO:0000313" key="7">
    <source>
        <dbReference type="Proteomes" id="UP000003028"/>
    </source>
</evidence>
<keyword evidence="3" id="KW-0547">Nucleotide-binding</keyword>
<reference evidence="6" key="1">
    <citation type="submission" date="2011-01" db="EMBL/GenBank/DDBJ databases">
        <authorList>
            <person name="Muzny D."/>
            <person name="Qin X."/>
            <person name="Buhay C."/>
            <person name="Dugan-Rocha S."/>
            <person name="Ding Y."/>
            <person name="Chen G."/>
            <person name="Hawes A."/>
            <person name="Holder M."/>
            <person name="Jhangiani S."/>
            <person name="Johnson A."/>
            <person name="Khan Z."/>
            <person name="Li Z."/>
            <person name="Liu W."/>
            <person name="Liu X."/>
            <person name="Perez L."/>
            <person name="Shen H."/>
            <person name="Wang Q."/>
            <person name="Watt J."/>
            <person name="Xi L."/>
            <person name="Xin Y."/>
            <person name="Zhou J."/>
            <person name="Deng J."/>
            <person name="Jiang H."/>
            <person name="Liu Y."/>
            <person name="Qu J."/>
            <person name="Song X.-Z."/>
            <person name="Zhang L."/>
            <person name="Villasana D."/>
            <person name="Johnson A."/>
            <person name="Liu J."/>
            <person name="Liyanage D."/>
            <person name="Lorensuhewa L."/>
            <person name="Robinson T."/>
            <person name="Song A."/>
            <person name="Song B.-B."/>
            <person name="Dinh H."/>
            <person name="Thornton R."/>
            <person name="Coyle M."/>
            <person name="Francisco L."/>
            <person name="Jackson L."/>
            <person name="Javaid M."/>
            <person name="Korchina V."/>
            <person name="Kovar C."/>
            <person name="Mata R."/>
            <person name="Mathew T."/>
            <person name="Ngo R."/>
            <person name="Nguyen L."/>
            <person name="Nguyen N."/>
            <person name="Okwuonu G."/>
            <person name="Ongeri F."/>
            <person name="Pham C."/>
            <person name="Simmons D."/>
            <person name="Wilczek-Boney K."/>
            <person name="Hale W."/>
            <person name="Jakkamsetti A."/>
            <person name="Pham P."/>
            <person name="Ruth R."/>
            <person name="San Lucas F."/>
            <person name="Warren J."/>
            <person name="Zhang J."/>
            <person name="Zhao Z."/>
            <person name="Zhou C."/>
            <person name="Zhu D."/>
            <person name="Lee S."/>
            <person name="Bess C."/>
            <person name="Blankenburg K."/>
            <person name="Forbes L."/>
            <person name="Fu Q."/>
            <person name="Gubbala S."/>
            <person name="Hirani K."/>
            <person name="Jayaseelan J.C."/>
            <person name="Lara F."/>
            <person name="Munidasa M."/>
            <person name="Palculict T."/>
            <person name="Patil S."/>
            <person name="Pu L.-L."/>
            <person name="Saada N."/>
            <person name="Tang L."/>
            <person name="Weissenberger G."/>
            <person name="Zhu Y."/>
            <person name="Hemphill L."/>
            <person name="Shang Y."/>
            <person name="Youmans B."/>
            <person name="Ayvaz T."/>
            <person name="Ross M."/>
            <person name="Santibanez J."/>
            <person name="Aqrawi P."/>
            <person name="Gross S."/>
            <person name="Joshi V."/>
            <person name="Fowler G."/>
            <person name="Nazareth L."/>
            <person name="Reid J."/>
            <person name="Worley K."/>
            <person name="Petrosino J."/>
            <person name="Highlander S."/>
            <person name="Gibbs R."/>
        </authorList>
    </citation>
    <scope>NUCLEOTIDE SEQUENCE [LARGE SCALE GENOMIC DNA]</scope>
    <source>
        <strain evidence="6">ATCC 19414</strain>
    </source>
</reference>
<proteinExistence type="inferred from homology"/>
<dbReference type="InterPro" id="IPR027417">
    <property type="entry name" value="P-loop_NTPase"/>
</dbReference>
<organism evidence="6 7">
    <name type="scientific">Erysipelothrix rhusiopathiae ATCC 19414</name>
    <dbReference type="NCBI Taxonomy" id="525280"/>
    <lineage>
        <taxon>Bacteria</taxon>
        <taxon>Bacillati</taxon>
        <taxon>Bacillota</taxon>
        <taxon>Erysipelotrichia</taxon>
        <taxon>Erysipelotrichales</taxon>
        <taxon>Erysipelotrichaceae</taxon>
        <taxon>Erysipelothrix</taxon>
    </lineage>
</organism>
<keyword evidence="7" id="KW-1185">Reference proteome</keyword>
<evidence type="ECO:0000259" key="5">
    <source>
        <dbReference type="PROSITE" id="PS50893"/>
    </source>
</evidence>
<sequence>MLIQISNLSKIFGDNIALDNVNLSIKEKEIVGLLGPNGAGKSTLMKCLCSLMNPSSGTVCTYNCSISSVIEGPGVYLDLTGRQNLNFFGSLKKVTQERIDFCSDLIKLGSNLDRRVSTYSMGMKQRIGLAVALLSEPDLLILDEPTNGLDVEGITDFLEVLELIRSNFNTSILLSSHKLDEVAKISDRFVFIDNGKILGEVENIPQYEKIIDFKSKQNKSSDFFNEYNVTKINHDSYRMTLADNENLDCAINKIIKEQNTIIDIDKKMIDLESIYLNIIGNKND</sequence>
<dbReference type="STRING" id="1648.A2I91_06050"/>
<feature type="domain" description="ABC transporter" evidence="5">
    <location>
        <begin position="3"/>
        <end position="219"/>
    </location>
</feature>
<evidence type="ECO:0000313" key="6">
    <source>
        <dbReference type="EMBL" id="EFY09433.1"/>
    </source>
</evidence>
<dbReference type="SUPFAM" id="SSF52540">
    <property type="entry name" value="P-loop containing nucleoside triphosphate hydrolases"/>
    <property type="match status" value="1"/>
</dbReference>